<proteinExistence type="predicted"/>
<evidence type="ECO:0008006" key="4">
    <source>
        <dbReference type="Google" id="ProtNLM"/>
    </source>
</evidence>
<feature type="compositionally biased region" description="Acidic residues" evidence="2">
    <location>
        <begin position="443"/>
        <end position="466"/>
    </location>
</feature>
<feature type="coiled-coil region" evidence="1">
    <location>
        <begin position="31"/>
        <end position="117"/>
    </location>
</feature>
<evidence type="ECO:0000313" key="3">
    <source>
        <dbReference type="EMBL" id="CCC52317.1"/>
    </source>
</evidence>
<feature type="region of interest" description="Disordered" evidence="2">
    <location>
        <begin position="367"/>
        <end position="393"/>
    </location>
</feature>
<keyword evidence="1" id="KW-0175">Coiled coil</keyword>
<dbReference type="VEuPathDB" id="TriTrypDB:TvY486_1013600"/>
<accession>G0U4F3</accession>
<dbReference type="InterPro" id="IPR039604">
    <property type="entry name" value="Bfr1"/>
</dbReference>
<protein>
    <recommendedName>
        <fullName evidence="4">Nuclear segregation protein</fullName>
    </recommendedName>
</protein>
<dbReference type="PANTHER" id="PTHR31027:SF2">
    <property type="entry name" value="LEBERCILIN DOMAIN-CONTAINING PROTEIN"/>
    <property type="match status" value="1"/>
</dbReference>
<feature type="coiled-coil region" evidence="1">
    <location>
        <begin position="277"/>
        <end position="304"/>
    </location>
</feature>
<feature type="region of interest" description="Disordered" evidence="2">
    <location>
        <begin position="1"/>
        <end position="27"/>
    </location>
</feature>
<dbReference type="GO" id="GO:0003729">
    <property type="term" value="F:mRNA binding"/>
    <property type="evidence" value="ECO:0007669"/>
    <property type="project" value="TreeGrafter"/>
</dbReference>
<evidence type="ECO:0000256" key="1">
    <source>
        <dbReference type="SAM" id="Coils"/>
    </source>
</evidence>
<evidence type="ECO:0000256" key="2">
    <source>
        <dbReference type="SAM" id="MobiDB-lite"/>
    </source>
</evidence>
<dbReference type="GO" id="GO:0005783">
    <property type="term" value="C:endoplasmic reticulum"/>
    <property type="evidence" value="ECO:0007669"/>
    <property type="project" value="TreeGrafter"/>
</dbReference>
<feature type="compositionally biased region" description="Basic and acidic residues" evidence="2">
    <location>
        <begin position="467"/>
        <end position="491"/>
    </location>
</feature>
<dbReference type="GO" id="GO:0008298">
    <property type="term" value="P:intracellular mRNA localization"/>
    <property type="evidence" value="ECO:0007669"/>
    <property type="project" value="TreeGrafter"/>
</dbReference>
<dbReference type="EMBL" id="HE573026">
    <property type="protein sequence ID" value="CCC52317.1"/>
    <property type="molecule type" value="Genomic_DNA"/>
</dbReference>
<reference evidence="3" key="1">
    <citation type="journal article" date="2012" name="Proc. Natl. Acad. Sci. U.S.A.">
        <title>Antigenic diversity is generated by distinct evolutionary mechanisms in African trypanosome species.</title>
        <authorList>
            <person name="Jackson A.P."/>
            <person name="Berry A."/>
            <person name="Aslett M."/>
            <person name="Allison H.C."/>
            <person name="Burton P."/>
            <person name="Vavrova-Anderson J."/>
            <person name="Brown R."/>
            <person name="Browne H."/>
            <person name="Corton N."/>
            <person name="Hauser H."/>
            <person name="Gamble J."/>
            <person name="Gilderthorp R."/>
            <person name="Marcello L."/>
            <person name="McQuillan J."/>
            <person name="Otto T.D."/>
            <person name="Quail M.A."/>
            <person name="Sanders M.J."/>
            <person name="van Tonder A."/>
            <person name="Ginger M.L."/>
            <person name="Field M.C."/>
            <person name="Barry J.D."/>
            <person name="Hertz-Fowler C."/>
            <person name="Berriman M."/>
        </authorList>
    </citation>
    <scope>NUCLEOTIDE SEQUENCE</scope>
    <source>
        <strain evidence="3">Y486</strain>
    </source>
</reference>
<dbReference type="OMA" id="AHWKEDQ"/>
<dbReference type="GO" id="GO:0042175">
    <property type="term" value="C:nuclear outer membrane-endoplasmic reticulum membrane network"/>
    <property type="evidence" value="ECO:0007669"/>
    <property type="project" value="TreeGrafter"/>
</dbReference>
<dbReference type="PANTHER" id="PTHR31027">
    <property type="entry name" value="NUCLEAR SEGREGATION PROTEIN BFR1"/>
    <property type="match status" value="1"/>
</dbReference>
<feature type="region of interest" description="Disordered" evidence="2">
    <location>
        <begin position="436"/>
        <end position="491"/>
    </location>
</feature>
<gene>
    <name evidence="3" type="ORF">TVY486_1013600</name>
</gene>
<dbReference type="GO" id="GO:1990904">
    <property type="term" value="C:ribonucleoprotein complex"/>
    <property type="evidence" value="ECO:0007669"/>
    <property type="project" value="TreeGrafter"/>
</dbReference>
<organism evidence="3">
    <name type="scientific">Trypanosoma vivax (strain Y486)</name>
    <dbReference type="NCBI Taxonomy" id="1055687"/>
    <lineage>
        <taxon>Eukaryota</taxon>
        <taxon>Discoba</taxon>
        <taxon>Euglenozoa</taxon>
        <taxon>Kinetoplastea</taxon>
        <taxon>Metakinetoplastina</taxon>
        <taxon>Trypanosomatida</taxon>
        <taxon>Trypanosomatidae</taxon>
        <taxon>Trypanosoma</taxon>
        <taxon>Duttonella</taxon>
    </lineage>
</organism>
<dbReference type="AlphaFoldDB" id="G0U4F3"/>
<name>G0U4F3_TRYVY</name>
<sequence length="491" mass="56601">MTSKVQTGAVEARRPPPRWMTGPDALPKPNVAEFRAKIAQLAKEKNTLFDKIKELRATLEPRDENDKEREELRERIKELDNKKKLENDLRKKKSDEIQKVKKVQEEQLKKLRELTTELSGFKSVEEIDEAIAYMTKKMETSGGGLAAEKRMLRQLSQLEDAKRYLQELQPVNEAIAEAKHREALLQKEFDEINERIRGLTTACNEQRSTKMEKDQLVRGKGASRQEVYAKCSELHAKITGIVEKMNTLREEHSKAMEAWNAWRAEAFAKHQAKMEEIRKERERRIHEKNNAAKLEEKRARALRRMNPYEVEIAACDTLIQYLREQKVMVKREEEERIKKEAVANFDPAKFAPSGAVILNDGKNWKDHAKGAVGGKNKQRPTSKKESGASKAVSIKHGEEKVELFTLIGEEPPKVLDDIDTLLTKITEKRKEYASHIKVGELELSSDDDEQEHPQEEEEEAEVEDAVESSKEKGEKEEEKEGEEKKDEERAE</sequence>